<evidence type="ECO:0000256" key="6">
    <source>
        <dbReference type="ARBA" id="ARBA00022499"/>
    </source>
</evidence>
<dbReference type="GO" id="GO:0009898">
    <property type="term" value="C:cytoplasmic side of plasma membrane"/>
    <property type="evidence" value="ECO:0007669"/>
    <property type="project" value="TreeGrafter"/>
</dbReference>
<dbReference type="FunFam" id="1.20.5.170:FF:000035">
    <property type="entry name" value="TNF receptor-associated factor"/>
    <property type="match status" value="1"/>
</dbReference>
<dbReference type="SUPFAM" id="SSF57850">
    <property type="entry name" value="RING/U-box"/>
    <property type="match status" value="1"/>
</dbReference>
<feature type="domain" description="TRAF-type" evidence="24">
    <location>
        <begin position="125"/>
        <end position="176"/>
    </location>
</feature>
<feature type="domain" description="RING-type" evidence="22">
    <location>
        <begin position="34"/>
        <end position="72"/>
    </location>
</feature>
<keyword evidence="13" id="KW-0833">Ubl conjugation pathway</keyword>
<feature type="zinc finger region" description="TRAF-type" evidence="20">
    <location>
        <begin position="177"/>
        <end position="233"/>
    </location>
</feature>
<keyword evidence="18" id="KW-0446">Lipid-binding</keyword>
<evidence type="ECO:0000313" key="25">
    <source>
        <dbReference type="EMBL" id="SBS15965.1"/>
    </source>
</evidence>
<dbReference type="Gene3D" id="2.60.210.10">
    <property type="entry name" value="Apoptosis, Tumor Necrosis Factor Receptor Associated Protein 2, Chain A"/>
    <property type="match status" value="1"/>
</dbReference>
<evidence type="ECO:0000256" key="14">
    <source>
        <dbReference type="ARBA" id="ARBA00022833"/>
    </source>
</evidence>
<feature type="domain" description="MATH" evidence="23">
    <location>
        <begin position="418"/>
        <end position="563"/>
    </location>
</feature>
<evidence type="ECO:0000256" key="21">
    <source>
        <dbReference type="SAM" id="Coils"/>
    </source>
</evidence>
<dbReference type="EC" id="2.3.2.27" evidence="19"/>
<dbReference type="GO" id="GO:0043123">
    <property type="term" value="P:positive regulation of canonical NF-kappaB signal transduction"/>
    <property type="evidence" value="ECO:0007669"/>
    <property type="project" value="TreeGrafter"/>
</dbReference>
<evidence type="ECO:0000256" key="15">
    <source>
        <dbReference type="ARBA" id="ARBA00022843"/>
    </source>
</evidence>
<dbReference type="InterPro" id="IPR049441">
    <property type="entry name" value="TRAF2_Znf"/>
</dbReference>
<reference evidence="25" key="2">
    <citation type="submission" date="2016-06" db="EMBL/GenBank/DDBJ databases">
        <title>The genome of a short-lived fish provides insights into sex chromosome evolution and the genetic control of aging.</title>
        <authorList>
            <person name="Reichwald K."/>
            <person name="Felder M."/>
            <person name="Petzold A."/>
            <person name="Koch P."/>
            <person name="Groth M."/>
            <person name="Platzer M."/>
        </authorList>
    </citation>
    <scope>NUCLEOTIDE SEQUENCE</scope>
    <source>
        <tissue evidence="25">Brain</tissue>
    </source>
</reference>
<comment type="subcellular location">
    <subcellularLocation>
        <location evidence="2 19">Cytoplasm</location>
    </subcellularLocation>
</comment>
<evidence type="ECO:0000256" key="2">
    <source>
        <dbReference type="ARBA" id="ARBA00004496"/>
    </source>
</evidence>
<dbReference type="PROSITE" id="PS50144">
    <property type="entry name" value="MATH"/>
    <property type="match status" value="1"/>
</dbReference>
<keyword evidence="9" id="KW-0053">Apoptosis</keyword>
<dbReference type="PANTHER" id="PTHR10131">
    <property type="entry name" value="TNF RECEPTOR ASSOCIATED FACTOR"/>
    <property type="match status" value="1"/>
</dbReference>
<evidence type="ECO:0000256" key="13">
    <source>
        <dbReference type="ARBA" id="ARBA00022786"/>
    </source>
</evidence>
<dbReference type="Pfam" id="PF16673">
    <property type="entry name" value="TRAF_BIRC3_bd"/>
    <property type="match status" value="1"/>
</dbReference>
<dbReference type="SUPFAM" id="SSF49599">
    <property type="entry name" value="TRAF domain-like"/>
    <property type="match status" value="1"/>
</dbReference>
<feature type="coiled-coil region" evidence="21">
    <location>
        <begin position="318"/>
        <end position="394"/>
    </location>
</feature>
<dbReference type="FunFam" id="3.30.40.10:FF:000291">
    <property type="entry name" value="TNF receptor-associated factor"/>
    <property type="match status" value="1"/>
</dbReference>
<dbReference type="GO" id="GO:1905670">
    <property type="term" value="P:TORC2 complex disassembly"/>
    <property type="evidence" value="ECO:0007669"/>
    <property type="project" value="UniProtKB-ARBA"/>
</dbReference>
<evidence type="ECO:0000256" key="7">
    <source>
        <dbReference type="ARBA" id="ARBA00022553"/>
    </source>
</evidence>
<feature type="domain" description="TRAF-type" evidence="24">
    <location>
        <begin position="177"/>
        <end position="233"/>
    </location>
</feature>
<keyword evidence="12 20" id="KW-0863">Zinc-finger</keyword>
<dbReference type="InterPro" id="IPR001841">
    <property type="entry name" value="Znf_RING"/>
</dbReference>
<evidence type="ECO:0000259" key="22">
    <source>
        <dbReference type="PROSITE" id="PS50089"/>
    </source>
</evidence>
<dbReference type="Pfam" id="PF02176">
    <property type="entry name" value="zf-TRAF"/>
    <property type="match status" value="1"/>
</dbReference>
<dbReference type="PANTHER" id="PTHR10131:SF160">
    <property type="entry name" value="TNF RECEPTOR-ASSOCIATED FACTOR"/>
    <property type="match status" value="1"/>
</dbReference>
<organism evidence="25">
    <name type="scientific">Nothobranchius rachovii</name>
    <name type="common">bluefin notho</name>
    <dbReference type="NCBI Taxonomy" id="451742"/>
    <lineage>
        <taxon>Eukaryota</taxon>
        <taxon>Metazoa</taxon>
        <taxon>Chordata</taxon>
        <taxon>Craniata</taxon>
        <taxon>Vertebrata</taxon>
        <taxon>Euteleostomi</taxon>
        <taxon>Actinopterygii</taxon>
        <taxon>Neopterygii</taxon>
        <taxon>Teleostei</taxon>
        <taxon>Neoteleostei</taxon>
        <taxon>Acanthomorphata</taxon>
        <taxon>Ovalentaria</taxon>
        <taxon>Atherinomorphae</taxon>
        <taxon>Cyprinodontiformes</taxon>
        <taxon>Nothobranchiidae</taxon>
        <taxon>Nothobranchius</taxon>
    </lineage>
</organism>
<evidence type="ECO:0000256" key="11">
    <source>
        <dbReference type="ARBA" id="ARBA00022737"/>
    </source>
</evidence>
<feature type="zinc finger region" description="TRAF-type" evidence="20">
    <location>
        <begin position="125"/>
        <end position="176"/>
    </location>
</feature>
<evidence type="ECO:0000256" key="16">
    <source>
        <dbReference type="ARBA" id="ARBA00022990"/>
    </source>
</evidence>
<dbReference type="CDD" id="cd16639">
    <property type="entry name" value="RING-HC_TRAF2"/>
    <property type="match status" value="1"/>
</dbReference>
<dbReference type="GO" id="GO:0006915">
    <property type="term" value="P:apoptotic process"/>
    <property type="evidence" value="ECO:0007669"/>
    <property type="project" value="UniProtKB-KW"/>
</dbReference>
<sequence>MAAQEPSPPSSMESNKPGFPKKILGNKLEDKHLCNCCHNILRRPFQAQCGHRFCSYCFNRAVSNGPQKCNACIKEDIFEESTSILKQGCAFPDNAVRREVESLSAVCINESCTWKGTIKEYELNHEGKCEFMIIPCPSCKERIRFNEQERHNERECPERTLNCKYCKEPFHFKNIKAHDEICPKYPMICEGCAKKKIPREKYVDHIKFCSKFRTPCRFHVVGCDMSVEKEKIHDHECQCSYEHLNLLLQFIMGIKVSLESLQPQSLEVASKRLQELHQSLRGLELKMSKLGGGAAASMQGAITPTLLTSFTPLSSAVAITLELQLQNEKKKVAELSQRCQELELKVSTFENIICVLNREMERSSTTMEAYNRQHRLDQDKIEILNNKVRQLERTVSLRDLSIVEMEGKMREMSASTYDGIFIWKISDFTKKRQEAVAGRAPAMFSPAFYTSKYGYKMCLRIYLNGDGTGRGTHLSLFFVVMRGHSDALLKWPFNQKVTLMLLDQNNREHIIDAFRPDVSSSSFQRPVSDMNIASGCPLFCPLSKLDSKNSYIRDDTIFIKTIVDPTGL</sequence>
<dbReference type="GO" id="GO:0070534">
    <property type="term" value="P:protein K63-linked ubiquitination"/>
    <property type="evidence" value="ECO:0007669"/>
    <property type="project" value="UniProtKB-ARBA"/>
</dbReference>
<dbReference type="PIRSF" id="PIRSF015614">
    <property type="entry name" value="TRAF"/>
    <property type="match status" value="1"/>
</dbReference>
<dbReference type="PROSITE" id="PS50089">
    <property type="entry name" value="ZF_RING_2"/>
    <property type="match status" value="1"/>
</dbReference>
<dbReference type="InterPro" id="IPR002083">
    <property type="entry name" value="MATH/TRAF_dom"/>
</dbReference>
<evidence type="ECO:0000256" key="18">
    <source>
        <dbReference type="ARBA" id="ARBA00023121"/>
    </source>
</evidence>
<keyword evidence="7" id="KW-0597">Phosphoprotein</keyword>
<comment type="catalytic activity">
    <reaction evidence="1 19">
        <text>S-ubiquitinyl-[E2 ubiquitin-conjugating enzyme]-L-cysteine + [acceptor protein]-L-lysine = [E2 ubiquitin-conjugating enzyme]-L-cysteine + N(6)-ubiquitinyl-[acceptor protein]-L-lysine.</text>
        <dbReference type="EC" id="2.3.2.27"/>
    </reaction>
</comment>
<dbReference type="InterPro" id="IPR049440">
    <property type="entry name" value="TRAF3/5_RING"/>
</dbReference>
<proteinExistence type="inferred from homology"/>
<name>A0A1A8SEI9_9TELE</name>
<dbReference type="InterPro" id="IPR049342">
    <property type="entry name" value="TRAF1-6_MATH_dom"/>
</dbReference>
<keyword evidence="16" id="KW-0007">Acetylation</keyword>
<evidence type="ECO:0000259" key="23">
    <source>
        <dbReference type="PROSITE" id="PS50144"/>
    </source>
</evidence>
<evidence type="ECO:0000256" key="10">
    <source>
        <dbReference type="ARBA" id="ARBA00022723"/>
    </source>
</evidence>
<dbReference type="InterPro" id="IPR027133">
    <property type="entry name" value="TRAF2_RING-HC"/>
</dbReference>
<dbReference type="GO" id="GO:0043235">
    <property type="term" value="C:receptor complex"/>
    <property type="evidence" value="ECO:0007669"/>
    <property type="project" value="UniProtKB-ARBA"/>
</dbReference>
<evidence type="ECO:0000259" key="24">
    <source>
        <dbReference type="PROSITE" id="PS50145"/>
    </source>
</evidence>
<dbReference type="EMBL" id="HAEI01013496">
    <property type="protein sequence ID" value="SBS15965.1"/>
    <property type="molecule type" value="Transcribed_RNA"/>
</dbReference>
<dbReference type="GO" id="GO:0005829">
    <property type="term" value="C:cytosol"/>
    <property type="evidence" value="ECO:0007669"/>
    <property type="project" value="InterPro"/>
</dbReference>
<dbReference type="GO" id="GO:1990604">
    <property type="term" value="C:IRE1-TRAF2-ASK1 complex"/>
    <property type="evidence" value="ECO:0007669"/>
    <property type="project" value="UniProtKB-ARBA"/>
</dbReference>
<keyword evidence="6" id="KW-1017">Isopeptide bond</keyword>
<evidence type="ECO:0000256" key="8">
    <source>
        <dbReference type="ARBA" id="ARBA00022679"/>
    </source>
</evidence>
<evidence type="ECO:0000256" key="9">
    <source>
        <dbReference type="ARBA" id="ARBA00022703"/>
    </source>
</evidence>
<dbReference type="Pfam" id="PF21355">
    <property type="entry name" value="TRAF-mep_MATH"/>
    <property type="match status" value="1"/>
</dbReference>
<keyword evidence="17 21" id="KW-0175">Coiled coil</keyword>
<dbReference type="InterPro" id="IPR032070">
    <property type="entry name" value="TRAF_BIRC3-bd"/>
</dbReference>
<evidence type="ECO:0000256" key="1">
    <source>
        <dbReference type="ARBA" id="ARBA00000900"/>
    </source>
</evidence>
<dbReference type="GO" id="GO:0008270">
    <property type="term" value="F:zinc ion binding"/>
    <property type="evidence" value="ECO:0007669"/>
    <property type="project" value="UniProtKB-UniRule"/>
</dbReference>
<evidence type="ECO:0000256" key="4">
    <source>
        <dbReference type="ARBA" id="ARBA00006608"/>
    </source>
</evidence>
<dbReference type="Gene3D" id="1.20.5.170">
    <property type="match status" value="1"/>
</dbReference>
<dbReference type="PROSITE" id="PS50145">
    <property type="entry name" value="ZF_TRAF"/>
    <property type="match status" value="2"/>
</dbReference>
<dbReference type="InterPro" id="IPR012227">
    <property type="entry name" value="TNF_rcpt-assoc_TRAF_met"/>
</dbReference>
<comment type="similarity">
    <text evidence="4">Belongs to the TNF receptor-associated factor family. A subfamily.</text>
</comment>
<dbReference type="AlphaFoldDB" id="A0A1A8SEI9"/>
<dbReference type="Pfam" id="PF21363">
    <property type="entry name" value="TRAF3_RING"/>
    <property type="match status" value="1"/>
</dbReference>
<keyword evidence="14 19" id="KW-0862">Zinc</keyword>
<dbReference type="InterPro" id="IPR013083">
    <property type="entry name" value="Znf_RING/FYVE/PHD"/>
</dbReference>
<dbReference type="GO" id="GO:0008289">
    <property type="term" value="F:lipid binding"/>
    <property type="evidence" value="ECO:0007669"/>
    <property type="project" value="UniProtKB-KW"/>
</dbReference>
<evidence type="ECO:0000256" key="17">
    <source>
        <dbReference type="ARBA" id="ARBA00023054"/>
    </source>
</evidence>
<dbReference type="GO" id="GO:0002700">
    <property type="term" value="P:regulation of production of molecular mediator of immune response"/>
    <property type="evidence" value="ECO:0007669"/>
    <property type="project" value="UniProtKB-ARBA"/>
</dbReference>
<dbReference type="SMART" id="SM00061">
    <property type="entry name" value="MATH"/>
    <property type="match status" value="1"/>
</dbReference>
<dbReference type="GO" id="GO:0043408">
    <property type="term" value="P:regulation of MAPK cascade"/>
    <property type="evidence" value="ECO:0007669"/>
    <property type="project" value="UniProtKB-ARBA"/>
</dbReference>
<dbReference type="FunFam" id="3.30.40.10:FF:000263">
    <property type="entry name" value="TNF receptor-associated factor"/>
    <property type="match status" value="1"/>
</dbReference>
<dbReference type="GO" id="GO:0033209">
    <property type="term" value="P:tumor necrosis factor-mediated signaling pathway"/>
    <property type="evidence" value="ECO:0007669"/>
    <property type="project" value="InterPro"/>
</dbReference>
<keyword evidence="11" id="KW-0677">Repeat</keyword>
<dbReference type="Gene3D" id="3.30.40.10">
    <property type="entry name" value="Zinc/RING finger domain, C3HC4 (zinc finger)"/>
    <property type="match status" value="3"/>
</dbReference>
<dbReference type="FunFam" id="3.30.40.10:FF:000189">
    <property type="entry name" value="TNF receptor-associated factor"/>
    <property type="match status" value="1"/>
</dbReference>
<evidence type="ECO:0000256" key="12">
    <source>
        <dbReference type="ARBA" id="ARBA00022771"/>
    </source>
</evidence>
<dbReference type="FunFam" id="2.60.210.10:FF:000035">
    <property type="entry name" value="TNF receptor-associated factor 2"/>
    <property type="match status" value="1"/>
</dbReference>
<evidence type="ECO:0000256" key="20">
    <source>
        <dbReference type="PROSITE-ProRule" id="PRU00207"/>
    </source>
</evidence>
<dbReference type="GO" id="GO:0005164">
    <property type="term" value="F:tumor necrosis factor receptor binding"/>
    <property type="evidence" value="ECO:0007669"/>
    <property type="project" value="UniProtKB-UniRule"/>
</dbReference>
<keyword evidence="25" id="KW-0675">Receptor</keyword>
<keyword evidence="5 19" id="KW-0963">Cytoplasm</keyword>
<dbReference type="InterPro" id="IPR008974">
    <property type="entry name" value="TRAF-like"/>
</dbReference>
<reference evidence="25" key="1">
    <citation type="submission" date="2016-05" db="EMBL/GenBank/DDBJ databases">
        <authorList>
            <person name="Lavstsen T."/>
            <person name="Jespersen J.S."/>
        </authorList>
    </citation>
    <scope>NUCLEOTIDE SEQUENCE</scope>
    <source>
        <tissue evidence="25">Brain</tissue>
    </source>
</reference>
<dbReference type="GO" id="GO:1905669">
    <property type="term" value="P:TORC1 complex assembly"/>
    <property type="evidence" value="ECO:0007669"/>
    <property type="project" value="UniProtKB-ARBA"/>
</dbReference>
<dbReference type="Pfam" id="PF21341">
    <property type="entry name" value="TRAF2_zf"/>
    <property type="match status" value="1"/>
</dbReference>
<comment type="pathway">
    <text evidence="3">Protein modification; protein ubiquitination.</text>
</comment>
<keyword evidence="8" id="KW-0808">Transferase</keyword>
<accession>A0A1A8SEI9</accession>
<dbReference type="InterPro" id="IPR001293">
    <property type="entry name" value="Znf_TRAF"/>
</dbReference>
<evidence type="ECO:0000256" key="19">
    <source>
        <dbReference type="PIRNR" id="PIRNR015614"/>
    </source>
</evidence>
<dbReference type="GO" id="GO:0030674">
    <property type="term" value="F:protein-macromolecule adaptor activity"/>
    <property type="evidence" value="ECO:0007669"/>
    <property type="project" value="UniProtKB-ARBA"/>
</dbReference>
<protein>
    <recommendedName>
        <fullName evidence="19">TNF receptor-associated factor</fullName>
        <ecNumber evidence="19">2.3.2.27</ecNumber>
    </recommendedName>
</protein>
<evidence type="ECO:0000256" key="3">
    <source>
        <dbReference type="ARBA" id="ARBA00004906"/>
    </source>
</evidence>
<evidence type="ECO:0000256" key="5">
    <source>
        <dbReference type="ARBA" id="ARBA00022490"/>
    </source>
</evidence>
<keyword evidence="15" id="KW-0832">Ubl conjugation</keyword>
<dbReference type="GO" id="GO:0042981">
    <property type="term" value="P:regulation of apoptotic process"/>
    <property type="evidence" value="ECO:0007669"/>
    <property type="project" value="InterPro"/>
</dbReference>
<dbReference type="GO" id="GO:0010628">
    <property type="term" value="P:positive regulation of gene expression"/>
    <property type="evidence" value="ECO:0007669"/>
    <property type="project" value="UniProtKB-ARBA"/>
</dbReference>
<keyword evidence="10 19" id="KW-0479">Metal-binding</keyword>
<dbReference type="SUPFAM" id="SSF57953">
    <property type="entry name" value="Trimerization domain of TRAF"/>
    <property type="match status" value="1"/>
</dbReference>
<dbReference type="GO" id="GO:0061630">
    <property type="term" value="F:ubiquitin protein ligase activity"/>
    <property type="evidence" value="ECO:0007669"/>
    <property type="project" value="UniProtKB-EC"/>
</dbReference>
<gene>
    <name evidence="25" type="primary">BX901915.1</name>
</gene>